<gene>
    <name evidence="1" type="ORF">SAMN04515677_10234</name>
</gene>
<evidence type="ECO:0000313" key="1">
    <source>
        <dbReference type="EMBL" id="SDL45572.1"/>
    </source>
</evidence>
<sequence length="238" mass="27992">MNYIQPNSKHEVFVKNIGVKQRFDKLITKSVNVTPEQVRKSLEFAKKCVEESNDYINLVPDDIKDKELKKEVGTQRIFVEKIAECAVINYLVSKGKDASSIEKNKIGIKTAIAKGMHTRLIIDKSEFSNKKNKKNYYVGVHLNLEMKDKKDKIKRHVIKDLYNIEKVQIFGYLDNKFINELKYETVKNKEGKKEYKFFNKKSQGYESKSEYAKLLDTECKWYYLDRMLPIDNLVKNLK</sequence>
<name>A0A1G9K7H3_9FIRM</name>
<organism evidence="1 2">
    <name type="scientific">Romboutsia lituseburensis DSM 797</name>
    <dbReference type="NCBI Taxonomy" id="1121325"/>
    <lineage>
        <taxon>Bacteria</taxon>
        <taxon>Bacillati</taxon>
        <taxon>Bacillota</taxon>
        <taxon>Clostridia</taxon>
        <taxon>Peptostreptococcales</taxon>
        <taxon>Peptostreptococcaceae</taxon>
        <taxon>Romboutsia</taxon>
    </lineage>
</organism>
<reference evidence="1 2" key="1">
    <citation type="submission" date="2016-10" db="EMBL/GenBank/DDBJ databases">
        <authorList>
            <person name="de Groot N.N."/>
        </authorList>
    </citation>
    <scope>NUCLEOTIDE SEQUENCE [LARGE SCALE GENOMIC DNA]</scope>
    <source>
        <strain evidence="1 2">DSM 797</strain>
    </source>
</reference>
<dbReference type="RefSeq" id="WP_092722915.1">
    <property type="nucleotide sequence ID" value="NZ_FNGW01000002.1"/>
</dbReference>
<dbReference type="AlphaFoldDB" id="A0A1G9K7H3"/>
<dbReference type="Proteomes" id="UP000199068">
    <property type="component" value="Unassembled WGS sequence"/>
</dbReference>
<proteinExistence type="predicted"/>
<evidence type="ECO:0000313" key="2">
    <source>
        <dbReference type="Proteomes" id="UP000199068"/>
    </source>
</evidence>
<dbReference type="EMBL" id="FNGW01000002">
    <property type="protein sequence ID" value="SDL45572.1"/>
    <property type="molecule type" value="Genomic_DNA"/>
</dbReference>
<accession>A0A1G9K7H3</accession>
<keyword evidence="2" id="KW-1185">Reference proteome</keyword>
<protein>
    <submittedName>
        <fullName evidence="1">Uncharacterized protein</fullName>
    </submittedName>
</protein>